<evidence type="ECO:0000256" key="1">
    <source>
        <dbReference type="ARBA" id="ARBA00022737"/>
    </source>
</evidence>
<dbReference type="GeneID" id="72065953"/>
<dbReference type="InterPro" id="IPR002110">
    <property type="entry name" value="Ankyrin_rpt"/>
</dbReference>
<keyword evidence="1" id="KW-0677">Repeat</keyword>
<dbReference type="AlphaFoldDB" id="A0A9Q8QEX8"/>
<gene>
    <name evidence="4" type="primary">PHO81_1</name>
    <name evidence="4" type="ORF">JDV02_003997</name>
</gene>
<reference evidence="4" key="1">
    <citation type="submission" date="2021-11" db="EMBL/GenBank/DDBJ databases">
        <title>Purpureocillium_takamizusanense_genome.</title>
        <authorList>
            <person name="Nguyen N.-H."/>
        </authorList>
    </citation>
    <scope>NUCLEOTIDE SEQUENCE</scope>
    <source>
        <strain evidence="4">PT3</strain>
    </source>
</reference>
<organism evidence="4 5">
    <name type="scientific">Purpureocillium takamizusanense</name>
    <dbReference type="NCBI Taxonomy" id="2060973"/>
    <lineage>
        <taxon>Eukaryota</taxon>
        <taxon>Fungi</taxon>
        <taxon>Dikarya</taxon>
        <taxon>Ascomycota</taxon>
        <taxon>Pezizomycotina</taxon>
        <taxon>Sordariomycetes</taxon>
        <taxon>Hypocreomycetidae</taxon>
        <taxon>Hypocreales</taxon>
        <taxon>Ophiocordycipitaceae</taxon>
        <taxon>Purpureocillium</taxon>
    </lineage>
</organism>
<dbReference type="InterPro" id="IPR036770">
    <property type="entry name" value="Ankyrin_rpt-contain_sf"/>
</dbReference>
<dbReference type="GO" id="GO:0005737">
    <property type="term" value="C:cytoplasm"/>
    <property type="evidence" value="ECO:0007669"/>
    <property type="project" value="TreeGrafter"/>
</dbReference>
<evidence type="ECO:0000256" key="2">
    <source>
        <dbReference type="ARBA" id="ARBA00023043"/>
    </source>
</evidence>
<keyword evidence="5" id="KW-1185">Reference proteome</keyword>
<evidence type="ECO:0000313" key="4">
    <source>
        <dbReference type="EMBL" id="UNI17671.1"/>
    </source>
</evidence>
<evidence type="ECO:0000256" key="3">
    <source>
        <dbReference type="PROSITE-ProRule" id="PRU00023"/>
    </source>
</evidence>
<dbReference type="PANTHER" id="PTHR24189">
    <property type="entry name" value="MYOTROPHIN"/>
    <property type="match status" value="1"/>
</dbReference>
<dbReference type="EMBL" id="CP086356">
    <property type="protein sequence ID" value="UNI17671.1"/>
    <property type="molecule type" value="Genomic_DNA"/>
</dbReference>
<dbReference type="KEGG" id="ptkz:JDV02_003997"/>
<dbReference type="SMART" id="SM00248">
    <property type="entry name" value="ANK"/>
    <property type="match status" value="6"/>
</dbReference>
<dbReference type="Pfam" id="PF12796">
    <property type="entry name" value="Ank_2"/>
    <property type="match status" value="1"/>
</dbReference>
<keyword evidence="2 3" id="KW-0040">ANK repeat</keyword>
<feature type="repeat" description="ANK" evidence="3">
    <location>
        <begin position="623"/>
        <end position="659"/>
    </location>
</feature>
<sequence length="726" mass="80099">MNSSLPQDMISRLPPEIIGLIIVELTPKPLSSHKDSIHEPPDENSSDDDLAETELEFSMRTGQALVNPLRREEVQRLHRRTLLTLAQVRPFRREAERALWMAHAPVALLHAVCTDNESLAEYCFNTVPRARLKLNCRFRHGYELKRGTILHVAVMVGSSNLVRLLLSHGADIEARGHFVPGHPPLGQFFEISLRTKITPLGLSLVLGNTKVSNLLLDCGASHQVGFPVPIPGMPETAVGFRALHAASMAPDRGTLARLLQTPSLELDDFSQDSMTPLHWTMFQAVRLDHLRMLLQAGANPVMDPLATEPVLHFLAHVCATKDELVAIVQLLVEHGVDINGRDEDDHTALVHAIRELNVPCVQALVESGAEVNHDGAAENSPMAWCLSMHRAHNSGMFYTETVTIKTLTIIKLLLEHGIDYDPKMLFACILFANIGEDAKDLLMSLASQFVLSTAELAYVFVYVGCQPSFWPNKALDFLLDNFIPTEGKALDDCDLFRRLLGTPAVANPNFHRLMGPGLDVNSPLQGPDRDLELSLPPILAVTGSEHYVHETSRHTLEALIHRGANIQATDEHGKNCLLAYITSHFRTRNVLSERDPPDNTISFWAFVRMLAKHGFDFTSADNEGYTALHLIAISCDADLHASSAELLIQLGANAAQRNNTGLTPIEMYMAALVAYGHYIDGSYGRALAKALPEEERAQVTTMLANFHALAAAHRTPFVGVEVELEV</sequence>
<dbReference type="RefSeq" id="XP_047841152.1">
    <property type="nucleotide sequence ID" value="XM_047985175.1"/>
</dbReference>
<dbReference type="PROSITE" id="PS50088">
    <property type="entry name" value="ANK_REPEAT"/>
    <property type="match status" value="2"/>
</dbReference>
<evidence type="ECO:0000313" key="5">
    <source>
        <dbReference type="Proteomes" id="UP000829364"/>
    </source>
</evidence>
<dbReference type="OrthoDB" id="426293at2759"/>
<dbReference type="PROSITE" id="PS50297">
    <property type="entry name" value="ANK_REP_REGION"/>
    <property type="match status" value="1"/>
</dbReference>
<dbReference type="Pfam" id="PF00023">
    <property type="entry name" value="Ank"/>
    <property type="match status" value="1"/>
</dbReference>
<protein>
    <submittedName>
        <fullName evidence="4">Phosphate system positive regulatory protein pho81</fullName>
    </submittedName>
</protein>
<dbReference type="InterPro" id="IPR050745">
    <property type="entry name" value="Multifunctional_regulatory"/>
</dbReference>
<dbReference type="PANTHER" id="PTHR24189:SF50">
    <property type="entry name" value="ANKYRIN REPEAT AND SOCS BOX PROTEIN 2"/>
    <property type="match status" value="1"/>
</dbReference>
<feature type="repeat" description="ANK" evidence="3">
    <location>
        <begin position="145"/>
        <end position="177"/>
    </location>
</feature>
<proteinExistence type="predicted"/>
<dbReference type="Proteomes" id="UP000829364">
    <property type="component" value="Chromosome 3"/>
</dbReference>
<name>A0A9Q8QEX8_9HYPO</name>
<dbReference type="Gene3D" id="1.25.40.20">
    <property type="entry name" value="Ankyrin repeat-containing domain"/>
    <property type="match status" value="2"/>
</dbReference>
<dbReference type="SUPFAM" id="SSF48403">
    <property type="entry name" value="Ankyrin repeat"/>
    <property type="match status" value="2"/>
</dbReference>
<accession>A0A9Q8QEX8</accession>
<dbReference type="GO" id="GO:0005634">
    <property type="term" value="C:nucleus"/>
    <property type="evidence" value="ECO:0007669"/>
    <property type="project" value="TreeGrafter"/>
</dbReference>
<dbReference type="GO" id="GO:2000812">
    <property type="term" value="P:regulation of barbed-end actin filament capping"/>
    <property type="evidence" value="ECO:0007669"/>
    <property type="project" value="TreeGrafter"/>
</dbReference>